<keyword evidence="1" id="KW-0472">Membrane</keyword>
<evidence type="ECO:0000313" key="3">
    <source>
        <dbReference type="EMBL" id="MFD1846697.1"/>
    </source>
</evidence>
<dbReference type="Proteomes" id="UP001597307">
    <property type="component" value="Unassembled WGS sequence"/>
</dbReference>
<reference evidence="4" key="1">
    <citation type="journal article" date="2019" name="Int. J. Syst. Evol. Microbiol.">
        <title>The Global Catalogue of Microorganisms (GCM) 10K type strain sequencing project: providing services to taxonomists for standard genome sequencing and annotation.</title>
        <authorList>
            <consortium name="The Broad Institute Genomics Platform"/>
            <consortium name="The Broad Institute Genome Sequencing Center for Infectious Disease"/>
            <person name="Wu L."/>
            <person name="Ma J."/>
        </authorList>
    </citation>
    <scope>NUCLEOTIDE SEQUENCE [LARGE SCALE GENOMIC DNA]</scope>
    <source>
        <strain evidence="4">JCM 11496</strain>
    </source>
</reference>
<comment type="caution">
    <text evidence="3">The sequence shown here is derived from an EMBL/GenBank/DDBJ whole genome shotgun (WGS) entry which is preliminary data.</text>
</comment>
<feature type="transmembrane region" description="Helical" evidence="1">
    <location>
        <begin position="59"/>
        <end position="79"/>
    </location>
</feature>
<dbReference type="InterPro" id="IPR007349">
    <property type="entry name" value="DUF418"/>
</dbReference>
<keyword evidence="1" id="KW-0812">Transmembrane</keyword>
<gene>
    <name evidence="3" type="ORF">ACFSFX_08820</name>
</gene>
<protein>
    <submittedName>
        <fullName evidence="3">DUF418 domain-containing protein</fullName>
    </submittedName>
</protein>
<evidence type="ECO:0000256" key="1">
    <source>
        <dbReference type="SAM" id="Phobius"/>
    </source>
</evidence>
<name>A0ABW4Q7N2_9MICC</name>
<feature type="transmembrane region" description="Helical" evidence="1">
    <location>
        <begin position="315"/>
        <end position="334"/>
    </location>
</feature>
<evidence type="ECO:0000259" key="2">
    <source>
        <dbReference type="Pfam" id="PF04235"/>
    </source>
</evidence>
<accession>A0ABW4Q7N2</accession>
<feature type="transmembrane region" description="Helical" evidence="1">
    <location>
        <begin position="211"/>
        <end position="230"/>
    </location>
</feature>
<feature type="transmembrane region" description="Helical" evidence="1">
    <location>
        <begin position="242"/>
        <end position="265"/>
    </location>
</feature>
<feature type="transmembrane region" description="Helical" evidence="1">
    <location>
        <begin position="100"/>
        <end position="133"/>
    </location>
</feature>
<evidence type="ECO:0000313" key="4">
    <source>
        <dbReference type="Proteomes" id="UP001597307"/>
    </source>
</evidence>
<keyword evidence="4" id="KW-1185">Reference proteome</keyword>
<dbReference type="RefSeq" id="WP_343878624.1">
    <property type="nucleotide sequence ID" value="NZ_BAAAIJ010000021.1"/>
</dbReference>
<feature type="transmembrane region" description="Helical" evidence="1">
    <location>
        <begin position="271"/>
        <end position="294"/>
    </location>
</feature>
<feature type="transmembrane region" description="Helical" evidence="1">
    <location>
        <begin position="153"/>
        <end position="174"/>
    </location>
</feature>
<feature type="transmembrane region" description="Helical" evidence="1">
    <location>
        <begin position="21"/>
        <end position="39"/>
    </location>
</feature>
<feature type="transmembrane region" description="Helical" evidence="1">
    <location>
        <begin position="340"/>
        <end position="364"/>
    </location>
</feature>
<organism evidence="3 4">
    <name type="scientific">Arthrobacter flavus</name>
    <dbReference type="NCBI Taxonomy" id="95172"/>
    <lineage>
        <taxon>Bacteria</taxon>
        <taxon>Bacillati</taxon>
        <taxon>Actinomycetota</taxon>
        <taxon>Actinomycetes</taxon>
        <taxon>Micrococcales</taxon>
        <taxon>Micrococcaceae</taxon>
        <taxon>Arthrobacter</taxon>
    </lineage>
</organism>
<keyword evidence="1" id="KW-1133">Transmembrane helix</keyword>
<dbReference type="InterPro" id="IPR052529">
    <property type="entry name" value="Bact_Transport_Assoc"/>
</dbReference>
<sequence>MSGSFQTLSLPCGRQQLPDQLRGLALLGIIFVNLPFLALSNDGLSAASITSVGDGVVGFLIVALAQGKFYLLFAFLFGYSLTLILRKRTSDGMHRYRRRLVGLAVLGLLHAVFFFIGDILFSYAILGVILLWFVTRSTKTALIGAAVSYTVGLLVLVALVVISIGATTSAGGIISDPGALNRAIEGTFIDAASARLTVLPEALIFQSILNWAPALAMFLLGLAAGRAGVLAEPERYRKLWRWLLGGAVLIGLPAGAFSAWLVLFADDPTGFSRVLGVAIGFGTAPILSGGYVAVAAMTTTSRVAALTAPAGRMSLTGYLGESVILAAIFSGWGLGLFGELTLVGAAAVAFAVWLGLEIFAKVWLSYFAFGPMEWLLRCWSNAQWMPLRRADMDTKRLS</sequence>
<dbReference type="PANTHER" id="PTHR30590:SF2">
    <property type="entry name" value="INNER MEMBRANE PROTEIN"/>
    <property type="match status" value="1"/>
</dbReference>
<feature type="domain" description="DUF418" evidence="2">
    <location>
        <begin position="224"/>
        <end position="381"/>
    </location>
</feature>
<dbReference type="EMBL" id="JBHUGA010000025">
    <property type="protein sequence ID" value="MFD1846697.1"/>
    <property type="molecule type" value="Genomic_DNA"/>
</dbReference>
<dbReference type="Pfam" id="PF04235">
    <property type="entry name" value="DUF418"/>
    <property type="match status" value="1"/>
</dbReference>
<dbReference type="PANTHER" id="PTHR30590">
    <property type="entry name" value="INNER MEMBRANE PROTEIN"/>
    <property type="match status" value="1"/>
</dbReference>
<proteinExistence type="predicted"/>